<dbReference type="InterPro" id="IPR052906">
    <property type="entry name" value="Type_IV_Methyl-Rstrct_Enzyme"/>
</dbReference>
<dbReference type="GO" id="GO:0004519">
    <property type="term" value="F:endonuclease activity"/>
    <property type="evidence" value="ECO:0007669"/>
    <property type="project" value="UniProtKB-KW"/>
</dbReference>
<dbReference type="EMBL" id="CP117167">
    <property type="protein sequence ID" value="WCT13478.1"/>
    <property type="molecule type" value="Genomic_DNA"/>
</dbReference>
<dbReference type="PANTHER" id="PTHR30015:SF7">
    <property type="entry name" value="TYPE IV METHYL-DIRECTED RESTRICTION ENZYME ECOKMRR"/>
    <property type="match status" value="1"/>
</dbReference>
<dbReference type="SUPFAM" id="SSF52980">
    <property type="entry name" value="Restriction endonuclease-like"/>
    <property type="match status" value="1"/>
</dbReference>
<evidence type="ECO:0000313" key="2">
    <source>
        <dbReference type="EMBL" id="WCT13478.1"/>
    </source>
</evidence>
<keyword evidence="2" id="KW-0378">Hydrolase</keyword>
<dbReference type="InterPro" id="IPR011856">
    <property type="entry name" value="tRNA_endonuc-like_dom_sf"/>
</dbReference>
<dbReference type="Gene3D" id="3.40.1350.10">
    <property type="match status" value="1"/>
</dbReference>
<evidence type="ECO:0000313" key="3">
    <source>
        <dbReference type="Proteomes" id="UP001216139"/>
    </source>
</evidence>
<proteinExistence type="predicted"/>
<keyword evidence="3" id="KW-1185">Reference proteome</keyword>
<dbReference type="PANTHER" id="PTHR30015">
    <property type="entry name" value="MRR RESTRICTION SYSTEM PROTEIN"/>
    <property type="match status" value="1"/>
</dbReference>
<reference evidence="2 3" key="1">
    <citation type="submission" date="2023-02" db="EMBL/GenBank/DDBJ databases">
        <title>Genome sequence of Mucilaginibacter jinjuensis strain KACC 16571.</title>
        <authorList>
            <person name="Kim S."/>
            <person name="Heo J."/>
            <person name="Kwon S.-W."/>
        </authorList>
    </citation>
    <scope>NUCLEOTIDE SEQUENCE [LARGE SCALE GENOMIC DNA]</scope>
    <source>
        <strain evidence="2 3">KACC 16571</strain>
    </source>
</reference>
<gene>
    <name evidence="2" type="ORF">PQO05_05960</name>
</gene>
<dbReference type="GO" id="GO:0016787">
    <property type="term" value="F:hydrolase activity"/>
    <property type="evidence" value="ECO:0007669"/>
    <property type="project" value="UniProtKB-KW"/>
</dbReference>
<dbReference type="InterPro" id="IPR007560">
    <property type="entry name" value="Restrct_endonuc_IV_Mrr"/>
</dbReference>
<protein>
    <submittedName>
        <fullName evidence="2">Restriction endonuclease</fullName>
        <ecNumber evidence="2">3.1.21.-</ecNumber>
    </submittedName>
</protein>
<keyword evidence="2" id="KW-0540">Nuclease</keyword>
<dbReference type="Proteomes" id="UP001216139">
    <property type="component" value="Chromosome"/>
</dbReference>
<sequence length="267" mass="30493">MKKPATINEAIKEAFKREGRPLRVKEVYLRIKEDKLYLFNTATPEQVVRTALRRHSKSLDFPTSSPKKLYVTLDDGRYWLIGKIEIGTEGRATVESEVNSFEHLKGIHNQYLTDFKQHLLISLKSIESHSFESFCRHLLVAYGFSDVVVTKKSRDGGIDGYGNFKIGLSYVKVAFQCKRYAETPIRRGQVAEFRGNMPWDYQQGILFTTSTFTKDAKEAAFLVGKVPIVLIDGMEIVNFMIEKKIGVEVEELPIYTNAIDLILQGEE</sequence>
<feature type="domain" description="Restriction endonuclease type IV Mrr" evidence="1">
    <location>
        <begin position="124"/>
        <end position="240"/>
    </location>
</feature>
<dbReference type="Pfam" id="PF04471">
    <property type="entry name" value="Mrr_cat"/>
    <property type="match status" value="1"/>
</dbReference>
<organism evidence="2 3">
    <name type="scientific">Mucilaginibacter jinjuensis</name>
    <dbReference type="NCBI Taxonomy" id="1176721"/>
    <lineage>
        <taxon>Bacteria</taxon>
        <taxon>Pseudomonadati</taxon>
        <taxon>Bacteroidota</taxon>
        <taxon>Sphingobacteriia</taxon>
        <taxon>Sphingobacteriales</taxon>
        <taxon>Sphingobacteriaceae</taxon>
        <taxon>Mucilaginibacter</taxon>
    </lineage>
</organism>
<dbReference type="RefSeq" id="WP_273631772.1">
    <property type="nucleotide sequence ID" value="NZ_CP117167.1"/>
</dbReference>
<evidence type="ECO:0000259" key="1">
    <source>
        <dbReference type="Pfam" id="PF04471"/>
    </source>
</evidence>
<dbReference type="InterPro" id="IPR011335">
    <property type="entry name" value="Restrct_endonuc-II-like"/>
</dbReference>
<dbReference type="EC" id="3.1.21.-" evidence="2"/>
<keyword evidence="2" id="KW-0255">Endonuclease</keyword>
<name>A0ABY7TCN9_9SPHI</name>
<accession>A0ABY7TCN9</accession>